<feature type="domain" description="N-acetyltransferase" evidence="1">
    <location>
        <begin position="19"/>
        <end position="163"/>
    </location>
</feature>
<dbReference type="Pfam" id="PF13302">
    <property type="entry name" value="Acetyltransf_3"/>
    <property type="match status" value="1"/>
</dbReference>
<protein>
    <submittedName>
        <fullName evidence="2">GNAT family N-acetyltransferase</fullName>
    </submittedName>
</protein>
<comment type="caution">
    <text evidence="2">The sequence shown here is derived from an EMBL/GenBank/DDBJ whole genome shotgun (WGS) entry which is preliminary data.</text>
</comment>
<reference evidence="2" key="1">
    <citation type="submission" date="2021-11" db="EMBL/GenBank/DDBJ databases">
        <title>Vibrio ZSDE26 sp. nov. and Vibrio ZSDZ34 sp. nov., isolated from coastal seawater in Qingdao.</title>
        <authorList>
            <person name="Zhang P."/>
        </authorList>
    </citation>
    <scope>NUCLEOTIDE SEQUENCE</scope>
    <source>
        <strain evidence="2">ZSDZ34</strain>
    </source>
</reference>
<dbReference type="EMBL" id="JAJNNZ010000010">
    <property type="protein sequence ID" value="MCJ2377828.1"/>
    <property type="molecule type" value="Genomic_DNA"/>
</dbReference>
<dbReference type="AlphaFoldDB" id="A0A9X1WEN4"/>
<name>A0A9X1WEN4_9VIBR</name>
<sequence length="193" mass="22267">MTIATRRTILVPYTDHLESDFLMLNVCAKNRKYMNGPHTLSSARALFKRVLNDTLIHAMAVLDIRSREYLGHVFVSKEEKTKSGELGYIFDKLYWNRGIASEVLKAFVESVKSEMGLDTLTANVDKGHTPSIRLVEKLGFEHQGIERDEFGAYHKYRLTYDKVVYENSEHKSFSLPTYLDNSHLPELKTQNHK</sequence>
<keyword evidence="3" id="KW-1185">Reference proteome</keyword>
<dbReference type="InterPro" id="IPR000182">
    <property type="entry name" value="GNAT_dom"/>
</dbReference>
<accession>A0A9X1WEN4</accession>
<dbReference type="SUPFAM" id="SSF55729">
    <property type="entry name" value="Acyl-CoA N-acyltransferases (Nat)"/>
    <property type="match status" value="1"/>
</dbReference>
<dbReference type="InterPro" id="IPR051531">
    <property type="entry name" value="N-acetyltransferase"/>
</dbReference>
<dbReference type="PROSITE" id="PS51186">
    <property type="entry name" value="GNAT"/>
    <property type="match status" value="1"/>
</dbReference>
<dbReference type="InterPro" id="IPR016181">
    <property type="entry name" value="Acyl_CoA_acyltransferase"/>
</dbReference>
<evidence type="ECO:0000259" key="1">
    <source>
        <dbReference type="PROSITE" id="PS51186"/>
    </source>
</evidence>
<evidence type="ECO:0000313" key="3">
    <source>
        <dbReference type="Proteomes" id="UP001139488"/>
    </source>
</evidence>
<organism evidence="2 3">
    <name type="scientific">Vibrio gelatinilyticus</name>
    <dbReference type="NCBI Taxonomy" id="2893468"/>
    <lineage>
        <taxon>Bacteria</taxon>
        <taxon>Pseudomonadati</taxon>
        <taxon>Pseudomonadota</taxon>
        <taxon>Gammaproteobacteria</taxon>
        <taxon>Vibrionales</taxon>
        <taxon>Vibrionaceae</taxon>
        <taxon>Vibrio</taxon>
    </lineage>
</organism>
<gene>
    <name evidence="2" type="ORF">LNL84_13405</name>
</gene>
<dbReference type="Gene3D" id="3.40.630.30">
    <property type="match status" value="1"/>
</dbReference>
<dbReference type="GO" id="GO:0016747">
    <property type="term" value="F:acyltransferase activity, transferring groups other than amino-acyl groups"/>
    <property type="evidence" value="ECO:0007669"/>
    <property type="project" value="InterPro"/>
</dbReference>
<dbReference type="Proteomes" id="UP001139488">
    <property type="component" value="Unassembled WGS sequence"/>
</dbReference>
<dbReference type="PANTHER" id="PTHR43792">
    <property type="entry name" value="GNAT FAMILY, PUTATIVE (AFU_ORTHOLOGUE AFUA_3G00765)-RELATED-RELATED"/>
    <property type="match status" value="1"/>
</dbReference>
<proteinExistence type="predicted"/>
<evidence type="ECO:0000313" key="2">
    <source>
        <dbReference type="EMBL" id="MCJ2377828.1"/>
    </source>
</evidence>
<dbReference type="PANTHER" id="PTHR43792:SF1">
    <property type="entry name" value="N-ACETYLTRANSFERASE DOMAIN-CONTAINING PROTEIN"/>
    <property type="match status" value="1"/>
</dbReference>
<dbReference type="RefSeq" id="WP_244358076.1">
    <property type="nucleotide sequence ID" value="NZ_JAJNNZ010000010.1"/>
</dbReference>